<evidence type="ECO:0000313" key="1">
    <source>
        <dbReference type="EMBL" id="KAH0577343.1"/>
    </source>
</evidence>
<reference evidence="1" key="2">
    <citation type="submission" date="2020-12" db="EMBL/GenBank/DDBJ databases">
        <title>New Spironucleus salmonicida genome in near-complete chromosomes.</title>
        <authorList>
            <person name="Xu F."/>
            <person name="Kurt Z."/>
            <person name="Jimenez-Gonzalez A."/>
            <person name="Astvaldsson A."/>
            <person name="Andersson J.O."/>
            <person name="Svard S.G."/>
        </authorList>
    </citation>
    <scope>NUCLEOTIDE SEQUENCE</scope>
    <source>
        <strain evidence="1">ATCC 50377</strain>
    </source>
</reference>
<dbReference type="RefSeq" id="XP_067768116.1">
    <property type="nucleotide sequence ID" value="XM_067904634.1"/>
</dbReference>
<gene>
    <name evidence="1" type="ORF">SS50377_20695</name>
    <name evidence="2" type="ORF">SS50377_20698</name>
</gene>
<protein>
    <submittedName>
        <fullName evidence="1">Uncharacterized protein</fullName>
    </submittedName>
</protein>
<dbReference type="Proteomes" id="UP000018208">
    <property type="component" value="Unassembled WGS sequence"/>
</dbReference>
<reference evidence="1" key="1">
    <citation type="journal article" date="2014" name="PLoS Genet.">
        <title>The Genome of Spironucleus salmonicida Highlights a Fish Pathogen Adapted to Fluctuating Environments.</title>
        <authorList>
            <person name="Xu F."/>
            <person name="Jerlstrom-Hultqvist J."/>
            <person name="Einarsson E."/>
            <person name="Astvaldsson A."/>
            <person name="Svard S.G."/>
            <person name="Andersson J.O."/>
        </authorList>
    </citation>
    <scope>NUCLEOTIDE SEQUENCE</scope>
    <source>
        <strain evidence="1">ATCC 50377</strain>
    </source>
</reference>
<comment type="caution">
    <text evidence="1">The sequence shown here is derived from an EMBL/GenBank/DDBJ whole genome shotgun (WGS) entry which is preliminary data.</text>
</comment>
<dbReference type="AlphaFoldDB" id="A0A9P8LZU2"/>
<organism evidence="1 3">
    <name type="scientific">Spironucleus salmonicida</name>
    <dbReference type="NCBI Taxonomy" id="348837"/>
    <lineage>
        <taxon>Eukaryota</taxon>
        <taxon>Metamonada</taxon>
        <taxon>Diplomonadida</taxon>
        <taxon>Hexamitidae</taxon>
        <taxon>Hexamitinae</taxon>
        <taxon>Spironucleus</taxon>
    </lineage>
</organism>
<keyword evidence="3" id="KW-1185">Reference proteome</keyword>
<name>A0A9P8LZU2_9EUKA</name>
<dbReference type="EMBL" id="AUWU02000001">
    <property type="protein sequence ID" value="KAH0577346.1"/>
    <property type="molecule type" value="Genomic_DNA"/>
</dbReference>
<dbReference type="GeneID" id="94294718"/>
<evidence type="ECO:0000313" key="3">
    <source>
        <dbReference type="Proteomes" id="UP000018208"/>
    </source>
</evidence>
<accession>A0A9P8LZU2</accession>
<sequence length="141" mass="16116">MPALNSQPVQCNKSILQQIIAFSVNKSEHILEWPKNVQRLRNGEVVEQYEALFSRSMAAGEHSHPLHGADQEDTADHLRLLGKDFQEGYCQVKSKSGRKQYLKGHSRLKIPKIIQQLASYIMNLWNSQGNLILQLQLLIIQ</sequence>
<proteinExistence type="predicted"/>
<dbReference type="EMBL" id="AUWU02000001">
    <property type="protein sequence ID" value="KAH0577343.1"/>
    <property type="molecule type" value="Genomic_DNA"/>
</dbReference>
<evidence type="ECO:0000313" key="2">
    <source>
        <dbReference type="EMBL" id="KAH0577346.1"/>
    </source>
</evidence>
<dbReference type="KEGG" id="ssao:94294718"/>